<dbReference type="SUPFAM" id="SSF53474">
    <property type="entry name" value="alpha/beta-Hydrolases"/>
    <property type="match status" value="1"/>
</dbReference>
<keyword evidence="2" id="KW-0378">Hydrolase</keyword>
<dbReference type="Proteomes" id="UP001597344">
    <property type="component" value="Unassembled WGS sequence"/>
</dbReference>
<comment type="caution">
    <text evidence="2">The sequence shown here is derived from an EMBL/GenBank/DDBJ whole genome shotgun (WGS) entry which is preliminary data.</text>
</comment>
<dbReference type="SMART" id="SM00028">
    <property type="entry name" value="TPR"/>
    <property type="match status" value="2"/>
</dbReference>
<dbReference type="GO" id="GO:0016787">
    <property type="term" value="F:hydrolase activity"/>
    <property type="evidence" value="ECO:0007669"/>
    <property type="project" value="UniProtKB-KW"/>
</dbReference>
<feature type="repeat" description="TPR" evidence="1">
    <location>
        <begin position="276"/>
        <end position="309"/>
    </location>
</feature>
<evidence type="ECO:0000313" key="2">
    <source>
        <dbReference type="EMBL" id="MFD2186090.1"/>
    </source>
</evidence>
<reference evidence="3" key="1">
    <citation type="journal article" date="2019" name="Int. J. Syst. Evol. Microbiol.">
        <title>The Global Catalogue of Microorganisms (GCM) 10K type strain sequencing project: providing services to taxonomists for standard genome sequencing and annotation.</title>
        <authorList>
            <consortium name="The Broad Institute Genomics Platform"/>
            <consortium name="The Broad Institute Genome Sequencing Center for Infectious Disease"/>
            <person name="Wu L."/>
            <person name="Ma J."/>
        </authorList>
    </citation>
    <scope>NUCLEOTIDE SEQUENCE [LARGE SCALE GENOMIC DNA]</scope>
    <source>
        <strain evidence="3">DT92</strain>
    </source>
</reference>
<dbReference type="InterPro" id="IPR019734">
    <property type="entry name" value="TPR_rpt"/>
</dbReference>
<accession>A0ABW5AV93</accession>
<gene>
    <name evidence="2" type="ORF">ACFSJT_04750</name>
</gene>
<sequence length="365" mass="42664">MKNIIIYMLYSFYSLTIMSQEISIYSKTLDQDRKISMQLPTNYAGSELSYPTIYVFDGNILFDYVVGLYRYNWDLYPPAIIIGIHQVDRPKELGTSKEFTSFFLNELVPFIDKKYRTNTLKTAIGHSFGGAFVLNSCLESAEINTVISISPTVKKKGIDLIKKFKDHQEFSSNKEIYLGYGEQDYPSIMKACDTLHQIIENEHPNRINTRLDIYSQEDHNSSILIGIRKGLKYLYRNLFMPESKWEFLEKKDDPTIFYDHFKELSIFYGGEILAGEDDYNRLGYYYLNSNNIKKSLEIFKNNIRLYPHSSNTYDSFAEALEKANLNQEAISYYKKAIMVEKSTENDLYQLKYLESNYNRALQKSD</sequence>
<dbReference type="InterPro" id="IPR029058">
    <property type="entry name" value="AB_hydrolase_fold"/>
</dbReference>
<dbReference type="PANTHER" id="PTHR48098:SF6">
    <property type="entry name" value="FERRI-BACILLIBACTIN ESTERASE BESA"/>
    <property type="match status" value="1"/>
</dbReference>
<dbReference type="InterPro" id="IPR000801">
    <property type="entry name" value="Esterase-like"/>
</dbReference>
<dbReference type="Pfam" id="PF00756">
    <property type="entry name" value="Esterase"/>
    <property type="match status" value="1"/>
</dbReference>
<organism evidence="2 3">
    <name type="scientific">Aquimarina celericrescens</name>
    <dbReference type="NCBI Taxonomy" id="1964542"/>
    <lineage>
        <taxon>Bacteria</taxon>
        <taxon>Pseudomonadati</taxon>
        <taxon>Bacteroidota</taxon>
        <taxon>Flavobacteriia</taxon>
        <taxon>Flavobacteriales</taxon>
        <taxon>Flavobacteriaceae</taxon>
        <taxon>Aquimarina</taxon>
    </lineage>
</organism>
<dbReference type="RefSeq" id="WP_378319076.1">
    <property type="nucleotide sequence ID" value="NZ_JBHUHY010000003.1"/>
</dbReference>
<evidence type="ECO:0000313" key="3">
    <source>
        <dbReference type="Proteomes" id="UP001597344"/>
    </source>
</evidence>
<dbReference type="SUPFAM" id="SSF48452">
    <property type="entry name" value="TPR-like"/>
    <property type="match status" value="1"/>
</dbReference>
<evidence type="ECO:0000256" key="1">
    <source>
        <dbReference type="PROSITE-ProRule" id="PRU00339"/>
    </source>
</evidence>
<protein>
    <submittedName>
        <fullName evidence="2">Alpha/beta hydrolase-fold protein</fullName>
    </submittedName>
</protein>
<dbReference type="InterPro" id="IPR011990">
    <property type="entry name" value="TPR-like_helical_dom_sf"/>
</dbReference>
<proteinExistence type="predicted"/>
<dbReference type="InterPro" id="IPR050583">
    <property type="entry name" value="Mycobacterial_A85_antigen"/>
</dbReference>
<dbReference type="EMBL" id="JBHUHY010000003">
    <property type="protein sequence ID" value="MFD2186090.1"/>
    <property type="molecule type" value="Genomic_DNA"/>
</dbReference>
<dbReference type="Gene3D" id="1.25.40.10">
    <property type="entry name" value="Tetratricopeptide repeat domain"/>
    <property type="match status" value="1"/>
</dbReference>
<dbReference type="PROSITE" id="PS50005">
    <property type="entry name" value="TPR"/>
    <property type="match status" value="1"/>
</dbReference>
<keyword evidence="3" id="KW-1185">Reference proteome</keyword>
<name>A0ABW5AV93_9FLAO</name>
<dbReference type="PANTHER" id="PTHR48098">
    <property type="entry name" value="ENTEROCHELIN ESTERASE-RELATED"/>
    <property type="match status" value="1"/>
</dbReference>
<keyword evidence="1" id="KW-0802">TPR repeat</keyword>
<dbReference type="Gene3D" id="3.40.50.1820">
    <property type="entry name" value="alpha/beta hydrolase"/>
    <property type="match status" value="1"/>
</dbReference>